<name>A0A4Q7Y6P9_9ACTN</name>
<gene>
    <name evidence="1" type="ORF">BKA19_2398</name>
</gene>
<dbReference type="RefSeq" id="WP_104529541.1">
    <property type="nucleotide sequence ID" value="NZ_POQT01000029.1"/>
</dbReference>
<dbReference type="EMBL" id="SHKV01000001">
    <property type="protein sequence ID" value="RZU32697.1"/>
    <property type="molecule type" value="Genomic_DNA"/>
</dbReference>
<accession>A0A4Q7Y6P9</accession>
<dbReference type="Proteomes" id="UP000292507">
    <property type="component" value="Unassembled WGS sequence"/>
</dbReference>
<sequence>MTITEDRQPTTCPAWCVQHERVEDGTPEDRALVHRAALREVARYELRVHRLDWDDDEPPWTEIMLDDTLLSAANARALGEALIAAADAVGGGARIT</sequence>
<reference evidence="1 2" key="1">
    <citation type="submission" date="2019-02" db="EMBL/GenBank/DDBJ databases">
        <title>Sequencing the genomes of 1000 actinobacteria strains.</title>
        <authorList>
            <person name="Klenk H.-P."/>
        </authorList>
    </citation>
    <scope>NUCLEOTIDE SEQUENCE [LARGE SCALE GENOMIC DNA]</scope>
    <source>
        <strain evidence="1 2">DSM 44509</strain>
    </source>
</reference>
<protein>
    <submittedName>
        <fullName evidence="1">Uncharacterized protein</fullName>
    </submittedName>
</protein>
<keyword evidence="2" id="KW-1185">Reference proteome</keyword>
<comment type="caution">
    <text evidence="1">The sequence shown here is derived from an EMBL/GenBank/DDBJ whole genome shotgun (WGS) entry which is preliminary data.</text>
</comment>
<organism evidence="1 2">
    <name type="scientific">Blastococcus saxobsidens</name>
    <dbReference type="NCBI Taxonomy" id="138336"/>
    <lineage>
        <taxon>Bacteria</taxon>
        <taxon>Bacillati</taxon>
        <taxon>Actinomycetota</taxon>
        <taxon>Actinomycetes</taxon>
        <taxon>Geodermatophilales</taxon>
        <taxon>Geodermatophilaceae</taxon>
        <taxon>Blastococcus</taxon>
    </lineage>
</organism>
<proteinExistence type="predicted"/>
<evidence type="ECO:0000313" key="1">
    <source>
        <dbReference type="EMBL" id="RZU32697.1"/>
    </source>
</evidence>
<dbReference type="AlphaFoldDB" id="A0A4Q7Y6P9"/>
<evidence type="ECO:0000313" key="2">
    <source>
        <dbReference type="Proteomes" id="UP000292507"/>
    </source>
</evidence>